<dbReference type="Pfam" id="PF15294">
    <property type="entry name" value="Leu_zip"/>
    <property type="match status" value="1"/>
</dbReference>
<evidence type="ECO:0000256" key="4">
    <source>
        <dbReference type="ARBA" id="ARBA00022490"/>
    </source>
</evidence>
<keyword evidence="4" id="KW-0963">Cytoplasm</keyword>
<dbReference type="InterPro" id="IPR026157">
    <property type="entry name" value="LZTFL1"/>
</dbReference>
<organism evidence="9">
    <name type="scientific">Timema poppense</name>
    <name type="common">Walking stick</name>
    <dbReference type="NCBI Taxonomy" id="170557"/>
    <lineage>
        <taxon>Eukaryota</taxon>
        <taxon>Metazoa</taxon>
        <taxon>Ecdysozoa</taxon>
        <taxon>Arthropoda</taxon>
        <taxon>Hexapoda</taxon>
        <taxon>Insecta</taxon>
        <taxon>Pterygota</taxon>
        <taxon>Neoptera</taxon>
        <taxon>Polyneoptera</taxon>
        <taxon>Phasmatodea</taxon>
        <taxon>Timematodea</taxon>
        <taxon>Timematoidea</taxon>
        <taxon>Timematidae</taxon>
        <taxon>Timema</taxon>
    </lineage>
</organism>
<dbReference type="PANTHER" id="PTHR21635">
    <property type="entry name" value="LEUCINE ZIPPER TRANSCRIPTION FACTOR LIKE"/>
    <property type="match status" value="1"/>
</dbReference>
<evidence type="ECO:0000256" key="3">
    <source>
        <dbReference type="ARBA" id="ARBA00018920"/>
    </source>
</evidence>
<evidence type="ECO:0000256" key="2">
    <source>
        <dbReference type="ARBA" id="ARBA00008868"/>
    </source>
</evidence>
<sequence>MRATCQTQFRGVWGRGETQEQLQVAELGINEDHQILVMNYLRFARFQRTQNLKAVEYSFKNVIESRLLEETYTAEEVQDMLAGLCRVVTGEVETELINTTHTNILLLKQLFSQAEKWHLRLQANLSELQNREELETVRAIEEREIQLLKPDRAPLSPAKLKLAPLSEPTGSVALLNMEIDRLKNENEHLQSSIEETKDKCDSYSQKINNLKLSLEEAQKALKECQQFYPSAEPEPSNLNKVEEEMSKVRSLLATNLELSVCSQQQLELELSTTRRQLAEVRAQLTLADQELERKFSETVVYTNMKMMLSKKNEQLKELRRKVQSLDPSGDTLEEEV</sequence>
<proteinExistence type="inferred from homology"/>
<comment type="function">
    <text evidence="6">Regulates ciliary localization of the BBSome complex. Together with the BBSome complex, controls SMO ciliary trafficking and contributes to the sonic hedgehog (SHH) pathway regulation. May play a role in neurite outgrowth. May have tumor suppressor function.</text>
</comment>
<dbReference type="EMBL" id="OD000033">
    <property type="protein sequence ID" value="CAD7395358.1"/>
    <property type="molecule type" value="Genomic_DNA"/>
</dbReference>
<feature type="coiled-coil region" evidence="8">
    <location>
        <begin position="172"/>
        <end position="227"/>
    </location>
</feature>
<gene>
    <name evidence="9" type="ORF">TPSB3V08_LOCUS144</name>
</gene>
<dbReference type="AlphaFoldDB" id="A0A7R9CGI6"/>
<dbReference type="GO" id="GO:1903565">
    <property type="term" value="P:negative regulation of protein localization to cilium"/>
    <property type="evidence" value="ECO:0007669"/>
    <property type="project" value="TreeGrafter"/>
</dbReference>
<evidence type="ECO:0000256" key="6">
    <source>
        <dbReference type="ARBA" id="ARBA00024898"/>
    </source>
</evidence>
<evidence type="ECO:0000256" key="1">
    <source>
        <dbReference type="ARBA" id="ARBA00004496"/>
    </source>
</evidence>
<evidence type="ECO:0000256" key="8">
    <source>
        <dbReference type="SAM" id="Coils"/>
    </source>
</evidence>
<reference evidence="9" key="1">
    <citation type="submission" date="2020-11" db="EMBL/GenBank/DDBJ databases">
        <authorList>
            <person name="Tran Van P."/>
        </authorList>
    </citation>
    <scope>NUCLEOTIDE SEQUENCE</scope>
</reference>
<dbReference type="PANTHER" id="PTHR21635:SF0">
    <property type="entry name" value="LEUCINE ZIPPER TRANSCRIPTION FACTOR-LIKE PROTEIN 1"/>
    <property type="match status" value="1"/>
</dbReference>
<keyword evidence="5 8" id="KW-0175">Coiled coil</keyword>
<comment type="subcellular location">
    <subcellularLocation>
        <location evidence="1">Cytoplasm</location>
    </subcellularLocation>
</comment>
<accession>A0A7R9CGI6</accession>
<evidence type="ECO:0000256" key="5">
    <source>
        <dbReference type="ARBA" id="ARBA00023054"/>
    </source>
</evidence>
<comment type="similarity">
    <text evidence="2">Belongs to the LZTFL1 family.</text>
</comment>
<dbReference type="GO" id="GO:0005737">
    <property type="term" value="C:cytoplasm"/>
    <property type="evidence" value="ECO:0007669"/>
    <property type="project" value="UniProtKB-SubCell"/>
</dbReference>
<evidence type="ECO:0000313" key="9">
    <source>
        <dbReference type="EMBL" id="CAD7395358.1"/>
    </source>
</evidence>
<evidence type="ECO:0000256" key="7">
    <source>
        <dbReference type="ARBA" id="ARBA00026004"/>
    </source>
</evidence>
<protein>
    <recommendedName>
        <fullName evidence="3">Leucine zipper transcription factor-like protein 1</fullName>
    </recommendedName>
</protein>
<name>A0A7R9CGI6_TIMPO</name>
<comment type="subunit">
    <text evidence="7">Self-associates. Interacts with BBS9; the interaction mediates the association of LZTL1 with the BBsome complex and regulates BBSome ciliary trafficking.</text>
</comment>
<feature type="coiled-coil region" evidence="8">
    <location>
        <begin position="263"/>
        <end position="321"/>
    </location>
</feature>